<evidence type="ECO:0000256" key="1">
    <source>
        <dbReference type="ARBA" id="ARBA00023002"/>
    </source>
</evidence>
<dbReference type="CDD" id="cd01097">
    <property type="entry name" value="Tetrahydromethanopterin_reductase"/>
    <property type="match status" value="1"/>
</dbReference>
<feature type="domain" description="Luciferase-like" evidence="2">
    <location>
        <begin position="17"/>
        <end position="327"/>
    </location>
</feature>
<accession>A0AAW9RLM0</accession>
<keyword evidence="1" id="KW-0560">Oxidoreductase</keyword>
<name>A0AAW9RLM0_9GAMM</name>
<dbReference type="Proteomes" id="UP001359886">
    <property type="component" value="Unassembled WGS sequence"/>
</dbReference>
<evidence type="ECO:0000259" key="2">
    <source>
        <dbReference type="Pfam" id="PF00296"/>
    </source>
</evidence>
<dbReference type="PANTHER" id="PTHR43244:SF1">
    <property type="entry name" value="5,10-METHYLENETETRAHYDROMETHANOPTERIN REDUCTASE"/>
    <property type="match status" value="1"/>
</dbReference>
<proteinExistence type="predicted"/>
<dbReference type="SUPFAM" id="SSF51679">
    <property type="entry name" value="Bacterial luciferase-like"/>
    <property type="match status" value="1"/>
</dbReference>
<dbReference type="PANTHER" id="PTHR43244">
    <property type="match status" value="1"/>
</dbReference>
<comment type="caution">
    <text evidence="3">The sequence shown here is derived from an EMBL/GenBank/DDBJ whole genome shotgun (WGS) entry which is preliminary data.</text>
</comment>
<organism evidence="3 4">
    <name type="scientific">Elongatibacter sediminis</name>
    <dbReference type="NCBI Taxonomy" id="3119006"/>
    <lineage>
        <taxon>Bacteria</taxon>
        <taxon>Pseudomonadati</taxon>
        <taxon>Pseudomonadota</taxon>
        <taxon>Gammaproteobacteria</taxon>
        <taxon>Chromatiales</taxon>
        <taxon>Wenzhouxiangellaceae</taxon>
        <taxon>Elongatibacter</taxon>
    </lineage>
</organism>
<gene>
    <name evidence="3" type="ORF">V3330_19180</name>
</gene>
<dbReference type="InterPro" id="IPR050564">
    <property type="entry name" value="F420-G6PD/mer"/>
</dbReference>
<sequence>MTVTVDPKVGVIFKSYEPLPAMQKYAALTEEMGMTGGFWIAEAYHWFRKYGLESRGCFTTLAAVGMATKEIPIGLGITSPYMRHPTIQANEAAALDELTGGRFIMGIGAGMVGIEYLEYDTKVMKPVPVHRESMDIMRKVWSGEAFTYKGQFYESTMPAYDRAADGLETEIPIYVGATGPYMQRLAGKESDGMLLAGLTAPHFVEYAIENMQKGAASVDRTLPDNFPVGGVILCACSEDGDKARDATRSYTGTYVINKIRNIKNDIILGGSGLPDSTWDPFRKAIAEGTEDNVTHLVTDEIMRRFTVISGDPDDCLEITQELVDSGLNLPLLEVVGASEEDNLDSIRLMGEHVVPNLKPGRSAAH</sequence>
<dbReference type="Gene3D" id="3.20.20.30">
    <property type="entry name" value="Luciferase-like domain"/>
    <property type="match status" value="1"/>
</dbReference>
<dbReference type="EMBL" id="JAZHOG010000018">
    <property type="protein sequence ID" value="MEJ8569760.1"/>
    <property type="molecule type" value="Genomic_DNA"/>
</dbReference>
<protein>
    <submittedName>
        <fullName evidence="3">LLM class flavin-dependent oxidoreductase</fullName>
    </submittedName>
</protein>
<dbReference type="AlphaFoldDB" id="A0AAW9RLM0"/>
<reference evidence="3 4" key="1">
    <citation type="submission" date="2024-02" db="EMBL/GenBank/DDBJ databases">
        <title>A novel Wenzhouxiangellaceae bacterium, isolated from coastal sediments.</title>
        <authorList>
            <person name="Du Z.-J."/>
            <person name="Ye Y.-Q."/>
            <person name="Zhang X.-Y."/>
        </authorList>
    </citation>
    <scope>NUCLEOTIDE SEQUENCE [LARGE SCALE GENOMIC DNA]</scope>
    <source>
        <strain evidence="3 4">CH-27</strain>
    </source>
</reference>
<dbReference type="RefSeq" id="WP_354697087.1">
    <property type="nucleotide sequence ID" value="NZ_JAZHOG010000018.1"/>
</dbReference>
<dbReference type="InterPro" id="IPR011251">
    <property type="entry name" value="Luciferase-like_dom"/>
</dbReference>
<dbReference type="GO" id="GO:0016705">
    <property type="term" value="F:oxidoreductase activity, acting on paired donors, with incorporation or reduction of molecular oxygen"/>
    <property type="evidence" value="ECO:0007669"/>
    <property type="project" value="InterPro"/>
</dbReference>
<dbReference type="Pfam" id="PF00296">
    <property type="entry name" value="Bac_luciferase"/>
    <property type="match status" value="1"/>
</dbReference>
<evidence type="ECO:0000313" key="4">
    <source>
        <dbReference type="Proteomes" id="UP001359886"/>
    </source>
</evidence>
<evidence type="ECO:0000313" key="3">
    <source>
        <dbReference type="EMBL" id="MEJ8569760.1"/>
    </source>
</evidence>
<dbReference type="InterPro" id="IPR036661">
    <property type="entry name" value="Luciferase-like_sf"/>
</dbReference>
<keyword evidence="4" id="KW-1185">Reference proteome</keyword>